<name>A0A7S4EHU6_9STRA</name>
<dbReference type="EMBL" id="HBIX01010217">
    <property type="protein sequence ID" value="CAE0715003.1"/>
    <property type="molecule type" value="Transcribed_RNA"/>
</dbReference>
<evidence type="ECO:0000313" key="3">
    <source>
        <dbReference type="EMBL" id="CAE0715003.1"/>
    </source>
</evidence>
<feature type="compositionally biased region" description="Polar residues" evidence="1">
    <location>
        <begin position="100"/>
        <end position="112"/>
    </location>
</feature>
<feature type="region of interest" description="Disordered" evidence="1">
    <location>
        <begin position="22"/>
        <end position="78"/>
    </location>
</feature>
<feature type="compositionally biased region" description="Basic and acidic residues" evidence="1">
    <location>
        <begin position="496"/>
        <end position="517"/>
    </location>
</feature>
<keyword evidence="2" id="KW-0732">Signal</keyword>
<feature type="region of interest" description="Disordered" evidence="1">
    <location>
        <begin position="146"/>
        <end position="169"/>
    </location>
</feature>
<protein>
    <submittedName>
        <fullName evidence="3">Uncharacterized protein</fullName>
    </submittedName>
</protein>
<feature type="region of interest" description="Disordered" evidence="1">
    <location>
        <begin position="100"/>
        <end position="119"/>
    </location>
</feature>
<feature type="compositionally biased region" description="Polar residues" evidence="1">
    <location>
        <begin position="54"/>
        <end position="71"/>
    </location>
</feature>
<feature type="region of interest" description="Disordered" evidence="1">
    <location>
        <begin position="479"/>
        <end position="518"/>
    </location>
</feature>
<feature type="signal peptide" evidence="2">
    <location>
        <begin position="1"/>
        <end position="21"/>
    </location>
</feature>
<evidence type="ECO:0000256" key="1">
    <source>
        <dbReference type="SAM" id="MobiDB-lite"/>
    </source>
</evidence>
<reference evidence="3" key="1">
    <citation type="submission" date="2021-01" db="EMBL/GenBank/DDBJ databases">
        <authorList>
            <person name="Corre E."/>
            <person name="Pelletier E."/>
            <person name="Niang G."/>
            <person name="Scheremetjew M."/>
            <person name="Finn R."/>
            <person name="Kale V."/>
            <person name="Holt S."/>
            <person name="Cochrane G."/>
            <person name="Meng A."/>
            <person name="Brown T."/>
            <person name="Cohen L."/>
        </authorList>
    </citation>
    <scope>NUCLEOTIDE SEQUENCE</scope>
    <source>
        <strain evidence="3">10249 10 AB</strain>
    </source>
</reference>
<proteinExistence type="predicted"/>
<sequence length="726" mass="78772">MRFAAATTALLVAHHVHGTLGASTESSTSASTPGPFANNHGTTTTATLRAGGNQLHNHPGNQHQQFPQNQRNPKRNKRTVGRLLRNLAKKKKNQETMTIQNTNVHQENNDNNINDKHSSVAAHGNHRSLLDLGILGWKHSRLLPDTSDAAGNKEPIFDQNSVRDPQRETGNVVEDAASLANSTSSPSISANEQQQVIPVAAEESNFLIPALQYLCQIGNCDCNDFDFESTQGSLECSTEAVEPGGLCASTWNYCGESVELCYRETISLEATGPQDYSYTTCVTYTQPYQQHVCLTFDSSSWDDNNIDTISDVLVNKNSISEVVKNSQSSSPCFVQFNNQECNSCSTAIQIYERTFEDQVSGESHILSSYQSRCFQIDCSNAAGRDHVINTCDTSERGTIRENLVFGDDCTKCPPCGVGFRMTDGTAIGTFPLIGSYECYGLELGAMVGFFDRDVCGELQSKATEYCGCEAIFFDPSLVLPEQPSSGKSGQEPNQEEPGREEPRFDNRTVNETENGRETEDENMFLLPGDTMGAASCHLCGANSATIAKPNNLVELPNGRTTTCSALEGAGRLGMMTSNYCKVVAMPLAFNACGGCSQWGKKEGEEAVGRAGVLYHGDESSATQRVSANHALSRLQSSSTNVDDYDDDTIRNALENTEEYSHPSPRLYREDPEEIDVVSPEVNATSEPVVSPASPVSAIITESSGSLNTITVSSIIMIPISLLVYFL</sequence>
<feature type="compositionally biased region" description="Polar residues" evidence="1">
    <location>
        <begin position="482"/>
        <end position="492"/>
    </location>
</feature>
<feature type="compositionally biased region" description="Low complexity" evidence="1">
    <location>
        <begin position="22"/>
        <end position="53"/>
    </location>
</feature>
<gene>
    <name evidence="3" type="ORF">PAUS00366_LOCUS7755</name>
</gene>
<feature type="chain" id="PRO_5031259943" evidence="2">
    <location>
        <begin position="22"/>
        <end position="726"/>
    </location>
</feature>
<organism evidence="3">
    <name type="scientific">Pseudo-nitzschia australis</name>
    <dbReference type="NCBI Taxonomy" id="44445"/>
    <lineage>
        <taxon>Eukaryota</taxon>
        <taxon>Sar</taxon>
        <taxon>Stramenopiles</taxon>
        <taxon>Ochrophyta</taxon>
        <taxon>Bacillariophyta</taxon>
        <taxon>Bacillariophyceae</taxon>
        <taxon>Bacillariophycidae</taxon>
        <taxon>Bacillariales</taxon>
        <taxon>Bacillariaceae</taxon>
        <taxon>Pseudo-nitzschia</taxon>
    </lineage>
</organism>
<evidence type="ECO:0000256" key="2">
    <source>
        <dbReference type="SAM" id="SignalP"/>
    </source>
</evidence>
<accession>A0A7S4EHU6</accession>
<dbReference type="AlphaFoldDB" id="A0A7S4EHU6"/>